<dbReference type="EMBL" id="WBKG01000092">
    <property type="protein sequence ID" value="KAB1973090.1"/>
    <property type="molecule type" value="Genomic_DNA"/>
</dbReference>
<gene>
    <name evidence="1" type="ORF">F8144_44295</name>
</gene>
<protein>
    <submittedName>
        <fullName evidence="1">Uncharacterized protein</fullName>
    </submittedName>
</protein>
<keyword evidence="2" id="KW-1185">Reference proteome</keyword>
<proteinExistence type="predicted"/>
<comment type="caution">
    <text evidence="1">The sequence shown here is derived from an EMBL/GenBank/DDBJ whole genome shotgun (WGS) entry which is preliminary data.</text>
</comment>
<dbReference type="RefSeq" id="WP_151475053.1">
    <property type="nucleotide sequence ID" value="NZ_WBKG01000092.1"/>
</dbReference>
<evidence type="ECO:0000313" key="1">
    <source>
        <dbReference type="EMBL" id="KAB1973090.1"/>
    </source>
</evidence>
<accession>A0A7J5D117</accession>
<sequence>MGVYLVSVGAEEWFDDEEDGWGEDASAINAELRRRGLPPYEDVPPETDFAPGSGQAFEEKLSPSMTGFLALCRTHLSQEESDILCGWTVLVPFSLDEEIWLPLESDDHESMVVGAPQALPLAEKLAAAIDLPAETPATCDNLDLSMWFRHQAKELAATRTGPWTKDLDTAFYVALFLRAAQHSIRRGCPIVYT</sequence>
<evidence type="ECO:0000313" key="2">
    <source>
        <dbReference type="Proteomes" id="UP000442990"/>
    </source>
</evidence>
<reference evidence="1 2" key="1">
    <citation type="submission" date="2019-09" db="EMBL/GenBank/DDBJ databases">
        <title>Isolation and identification of active actinomycetes.</title>
        <authorList>
            <person name="Yu Z."/>
            <person name="Han C."/>
            <person name="Yu B."/>
        </authorList>
    </citation>
    <scope>NUCLEOTIDE SEQUENCE [LARGE SCALE GENOMIC DNA]</scope>
    <source>
        <strain evidence="1 2">NEAU-H2</strain>
    </source>
</reference>
<organism evidence="1 2">
    <name type="scientific">Streptomyces triticiradicis</name>
    <dbReference type="NCBI Taxonomy" id="2651189"/>
    <lineage>
        <taxon>Bacteria</taxon>
        <taxon>Bacillati</taxon>
        <taxon>Actinomycetota</taxon>
        <taxon>Actinomycetes</taxon>
        <taxon>Kitasatosporales</taxon>
        <taxon>Streptomycetaceae</taxon>
        <taxon>Streptomyces</taxon>
    </lineage>
</organism>
<name>A0A7J5D117_9ACTN</name>
<dbReference type="Proteomes" id="UP000442990">
    <property type="component" value="Unassembled WGS sequence"/>
</dbReference>
<dbReference type="AlphaFoldDB" id="A0A7J5D117"/>